<name>A0ABT5GK92_9MICO</name>
<sequence length="628" mass="66208">MRIRLMALVVVGAAVLATLTGTAGAEATTGSSTTAGVTGVAASSGAPTTASVAATDSWSSPKSIAPLRGSPTSISCPRTSWCVAVDASGQAVRFDGTSWGTPTRILPQVDGEIHAFTDVSCSSPLFCLATTTDARLAVYRSASWTLLDTGFPWGAVDCYSSTRCAVVSGVSAPGEARIGFWDGTSVSLSRRLSTVDRLTSVSCPSGTVCVAAGVGETRAYAVRAKGTDLTVTGMGDANIGVRAEVSCTSWSFCVLTTGGQAWRWNGIGWRRAADTQDGIIAYVESLSCTSTTNCIGVGEGRAARWNGSSWTVKQLTSLPTPTLLDRERTLDCASSSMCIAVDGKGRQTRWNGSTWSALRTFVTTRGLLGTLACPSASRCLSTDFFGNILLWNGTSWSTQMRVLPSGAMVSCISSTWCLAVSRQSGHYRKWTGTWGPTVRFDVPNHYGSLGCASTKNCFLFQGGDYRRFNGSSWSSMKRLFSAQANPQVTCPSSKMCLAWDDVSATVSRWGGTAWGSVRTIGLKRIYSLSCSSASSCLAVGATSTGMGSARFNGWTWSLTAMPTELSPSVVECQSSTSCLAPEYGGVLWRWNGSTWSKTSSTLGLEPLSLECVGQWCMATSTTRAVWGT</sequence>
<gene>
    <name evidence="2" type="ORF">OO014_15270</name>
</gene>
<dbReference type="RefSeq" id="WP_272463180.1">
    <property type="nucleotide sequence ID" value="NZ_JAPFQL010000076.1"/>
</dbReference>
<feature type="signal peptide" evidence="1">
    <location>
        <begin position="1"/>
        <end position="25"/>
    </location>
</feature>
<dbReference type="Proteomes" id="UP001150259">
    <property type="component" value="Unassembled WGS sequence"/>
</dbReference>
<reference evidence="2 3" key="1">
    <citation type="submission" date="2022-11" db="EMBL/GenBank/DDBJ databases">
        <title>Anaerobic phenanthrene biodegradation by a DNRA strain PheN6.</title>
        <authorList>
            <person name="Zhang Z."/>
        </authorList>
    </citation>
    <scope>NUCLEOTIDE SEQUENCE [LARGE SCALE GENOMIC DNA]</scope>
    <source>
        <strain evidence="2 3">PheN6</strain>
    </source>
</reference>
<comment type="caution">
    <text evidence="2">The sequence shown here is derived from an EMBL/GenBank/DDBJ whole genome shotgun (WGS) entry which is preliminary data.</text>
</comment>
<dbReference type="EMBL" id="JAPFQL010000076">
    <property type="protein sequence ID" value="MDC5698616.1"/>
    <property type="molecule type" value="Genomic_DNA"/>
</dbReference>
<evidence type="ECO:0000256" key="1">
    <source>
        <dbReference type="SAM" id="SignalP"/>
    </source>
</evidence>
<organism evidence="2 3">
    <name type="scientific">Intrasporangium calvum</name>
    <dbReference type="NCBI Taxonomy" id="53358"/>
    <lineage>
        <taxon>Bacteria</taxon>
        <taxon>Bacillati</taxon>
        <taxon>Actinomycetota</taxon>
        <taxon>Actinomycetes</taxon>
        <taxon>Micrococcales</taxon>
        <taxon>Intrasporangiaceae</taxon>
        <taxon>Intrasporangium</taxon>
    </lineage>
</organism>
<keyword evidence="1" id="KW-0732">Signal</keyword>
<evidence type="ECO:0000313" key="3">
    <source>
        <dbReference type="Proteomes" id="UP001150259"/>
    </source>
</evidence>
<keyword evidence="3" id="KW-1185">Reference proteome</keyword>
<feature type="chain" id="PRO_5047255695" evidence="1">
    <location>
        <begin position="26"/>
        <end position="628"/>
    </location>
</feature>
<protein>
    <submittedName>
        <fullName evidence="2">Uncharacterized protein</fullName>
    </submittedName>
</protein>
<proteinExistence type="predicted"/>
<accession>A0ABT5GK92</accession>
<evidence type="ECO:0000313" key="2">
    <source>
        <dbReference type="EMBL" id="MDC5698616.1"/>
    </source>
</evidence>